<dbReference type="EMBL" id="JARYMX010000002">
    <property type="protein sequence ID" value="KAJ9559861.1"/>
    <property type="molecule type" value="Genomic_DNA"/>
</dbReference>
<dbReference type="Proteomes" id="UP001172457">
    <property type="component" value="Chromosome 2"/>
</dbReference>
<evidence type="ECO:0000256" key="7">
    <source>
        <dbReference type="ARBA" id="ARBA00023033"/>
    </source>
</evidence>
<dbReference type="InterPro" id="IPR001128">
    <property type="entry name" value="Cyt_P450"/>
</dbReference>
<reference evidence="11" key="1">
    <citation type="submission" date="2023-03" db="EMBL/GenBank/DDBJ databases">
        <title>Chromosome-scale reference genome and RAD-based genetic map of yellow starthistle (Centaurea solstitialis) reveal putative structural variation and QTLs associated with invader traits.</title>
        <authorList>
            <person name="Reatini B."/>
            <person name="Cang F.A."/>
            <person name="Jiang Q."/>
            <person name="Mckibben M.T.W."/>
            <person name="Barker M.S."/>
            <person name="Rieseberg L.H."/>
            <person name="Dlugosch K.M."/>
        </authorList>
    </citation>
    <scope>NUCLEOTIDE SEQUENCE</scope>
    <source>
        <strain evidence="11">CAN-66</strain>
        <tissue evidence="11">Leaf</tissue>
    </source>
</reference>
<comment type="caution">
    <text evidence="11">The sequence shown here is derived from an EMBL/GenBank/DDBJ whole genome shotgun (WGS) entry which is preliminary data.</text>
</comment>
<sequence length="505" mass="57691">MDVLSLCIVYLALLLPSYLFATRFRSKISNLPPAVFPTLPIIGHLYLLKPPLYRTFAKISAKYGPIILLQLGYRRVLLVSSPSLVEECFTKNDLVFANRPKTLYGKIVGDNYTSMIWASYSDHWRNLRRITSTELLSLHHLNKLQEIRVDECRLMIHKLMLTHSSPVDMKSVFYELTLNVMMRMILGKRYLGGDIPDVEEEGKRFKKILDEAFLSSSASNVADYLPSLSWLGVKGLEKKLIALKEKRDVFFQELINQLKQVKPGEIENKNKTMLKVLLSLQRSNPEYYTDEMISGFVMVLLSAGTETSSTTMEWGLSLLLNNPQVIEKARNEIDLHVGKHRLIEESNLDDLPYLRCILSETLRLYPPAPLLVPHESSQDTYVGGYHIPRGTMLLVNQWAINHDPELWADPERFNPERFEGIEDTRDYGFKLIPFGSGRRRCPGEGLALRVVGLTLGLLIQCFEWERVSEDMVDMTEGLGITMPKAKPLIAKCTTRLVMQNLLSQL</sequence>
<evidence type="ECO:0000256" key="6">
    <source>
        <dbReference type="ARBA" id="ARBA00023004"/>
    </source>
</evidence>
<name>A0AA38TT30_9ASTR</name>
<dbReference type="GO" id="GO:0004497">
    <property type="term" value="F:monooxygenase activity"/>
    <property type="evidence" value="ECO:0007669"/>
    <property type="project" value="UniProtKB-KW"/>
</dbReference>
<evidence type="ECO:0000313" key="11">
    <source>
        <dbReference type="EMBL" id="KAJ9559861.1"/>
    </source>
</evidence>
<accession>A0AA38TT30</accession>
<dbReference type="PANTHER" id="PTHR47947">
    <property type="entry name" value="CYTOCHROME P450 82C3-RELATED"/>
    <property type="match status" value="1"/>
</dbReference>
<keyword evidence="6 9" id="KW-0408">Iron</keyword>
<dbReference type="GO" id="GO:0005506">
    <property type="term" value="F:iron ion binding"/>
    <property type="evidence" value="ECO:0007669"/>
    <property type="project" value="InterPro"/>
</dbReference>
<dbReference type="PROSITE" id="PS00086">
    <property type="entry name" value="CYTOCHROME_P450"/>
    <property type="match status" value="1"/>
</dbReference>
<feature type="binding site" description="axial binding residue" evidence="9">
    <location>
        <position position="441"/>
    </location>
    <ligand>
        <name>heme</name>
        <dbReference type="ChEBI" id="CHEBI:30413"/>
    </ligand>
    <ligandPart>
        <name>Fe</name>
        <dbReference type="ChEBI" id="CHEBI:18248"/>
    </ligandPart>
</feature>
<protein>
    <recommendedName>
        <fullName evidence="13">Cytochrome P450</fullName>
    </recommendedName>
</protein>
<evidence type="ECO:0000256" key="2">
    <source>
        <dbReference type="ARBA" id="ARBA00010617"/>
    </source>
</evidence>
<dbReference type="PANTHER" id="PTHR47947:SF24">
    <property type="entry name" value="ISOFLAVONE 2'-HYDROXYLASE-LIKE"/>
    <property type="match status" value="1"/>
</dbReference>
<dbReference type="FunFam" id="1.10.630.10:FF:000023">
    <property type="entry name" value="Cytochrome P450 family protein"/>
    <property type="match status" value="1"/>
</dbReference>
<proteinExistence type="inferred from homology"/>
<dbReference type="InterPro" id="IPR002401">
    <property type="entry name" value="Cyt_P450_E_grp-I"/>
</dbReference>
<dbReference type="GO" id="GO:0020037">
    <property type="term" value="F:heme binding"/>
    <property type="evidence" value="ECO:0007669"/>
    <property type="project" value="InterPro"/>
</dbReference>
<comment type="subcellular location">
    <subcellularLocation>
        <location evidence="1">Membrane</location>
    </subcellularLocation>
</comment>
<evidence type="ECO:0000256" key="5">
    <source>
        <dbReference type="ARBA" id="ARBA00023002"/>
    </source>
</evidence>
<dbReference type="Gene3D" id="1.10.630.10">
    <property type="entry name" value="Cytochrome P450"/>
    <property type="match status" value="1"/>
</dbReference>
<dbReference type="PRINTS" id="PR00463">
    <property type="entry name" value="EP450I"/>
</dbReference>
<dbReference type="GO" id="GO:0016020">
    <property type="term" value="C:membrane"/>
    <property type="evidence" value="ECO:0007669"/>
    <property type="project" value="UniProtKB-SubCell"/>
</dbReference>
<evidence type="ECO:0000313" key="12">
    <source>
        <dbReference type="Proteomes" id="UP001172457"/>
    </source>
</evidence>
<evidence type="ECO:0000256" key="3">
    <source>
        <dbReference type="ARBA" id="ARBA00022617"/>
    </source>
</evidence>
<organism evidence="11 12">
    <name type="scientific">Centaurea solstitialis</name>
    <name type="common">yellow star-thistle</name>
    <dbReference type="NCBI Taxonomy" id="347529"/>
    <lineage>
        <taxon>Eukaryota</taxon>
        <taxon>Viridiplantae</taxon>
        <taxon>Streptophyta</taxon>
        <taxon>Embryophyta</taxon>
        <taxon>Tracheophyta</taxon>
        <taxon>Spermatophyta</taxon>
        <taxon>Magnoliopsida</taxon>
        <taxon>eudicotyledons</taxon>
        <taxon>Gunneridae</taxon>
        <taxon>Pentapetalae</taxon>
        <taxon>asterids</taxon>
        <taxon>campanulids</taxon>
        <taxon>Asterales</taxon>
        <taxon>Asteraceae</taxon>
        <taxon>Carduoideae</taxon>
        <taxon>Cardueae</taxon>
        <taxon>Centaureinae</taxon>
        <taxon>Centaurea</taxon>
    </lineage>
</organism>
<keyword evidence="4 9" id="KW-0479">Metal-binding</keyword>
<dbReference type="PRINTS" id="PR00385">
    <property type="entry name" value="P450"/>
</dbReference>
<comment type="cofactor">
    <cofactor evidence="9">
        <name>heme</name>
        <dbReference type="ChEBI" id="CHEBI:30413"/>
    </cofactor>
</comment>
<dbReference type="InterPro" id="IPR017972">
    <property type="entry name" value="Cyt_P450_CS"/>
</dbReference>
<evidence type="ECO:0008006" key="13">
    <source>
        <dbReference type="Google" id="ProtNLM"/>
    </source>
</evidence>
<keyword evidence="5 10" id="KW-0560">Oxidoreductase</keyword>
<evidence type="ECO:0000256" key="9">
    <source>
        <dbReference type="PIRSR" id="PIRSR602401-1"/>
    </source>
</evidence>
<evidence type="ECO:0000256" key="1">
    <source>
        <dbReference type="ARBA" id="ARBA00004370"/>
    </source>
</evidence>
<dbReference type="CDD" id="cd20653">
    <property type="entry name" value="CYP81"/>
    <property type="match status" value="1"/>
</dbReference>
<keyword evidence="8" id="KW-0472">Membrane</keyword>
<gene>
    <name evidence="11" type="ORF">OSB04_005021</name>
</gene>
<keyword evidence="3 9" id="KW-0349">Heme</keyword>
<dbReference type="AlphaFoldDB" id="A0AA38TT30"/>
<dbReference type="InterPro" id="IPR050651">
    <property type="entry name" value="Plant_Cytochrome_P450_Monoox"/>
</dbReference>
<evidence type="ECO:0000256" key="4">
    <source>
        <dbReference type="ARBA" id="ARBA00022723"/>
    </source>
</evidence>
<keyword evidence="12" id="KW-1185">Reference proteome</keyword>
<keyword evidence="7 10" id="KW-0503">Monooxygenase</keyword>
<dbReference type="SUPFAM" id="SSF48264">
    <property type="entry name" value="Cytochrome P450"/>
    <property type="match status" value="1"/>
</dbReference>
<dbReference type="InterPro" id="IPR036396">
    <property type="entry name" value="Cyt_P450_sf"/>
</dbReference>
<evidence type="ECO:0000256" key="8">
    <source>
        <dbReference type="ARBA" id="ARBA00023136"/>
    </source>
</evidence>
<comment type="similarity">
    <text evidence="2 10">Belongs to the cytochrome P450 family.</text>
</comment>
<evidence type="ECO:0000256" key="10">
    <source>
        <dbReference type="RuleBase" id="RU000461"/>
    </source>
</evidence>
<dbReference type="GO" id="GO:0016705">
    <property type="term" value="F:oxidoreductase activity, acting on paired donors, with incorporation or reduction of molecular oxygen"/>
    <property type="evidence" value="ECO:0007669"/>
    <property type="project" value="InterPro"/>
</dbReference>
<dbReference type="Pfam" id="PF00067">
    <property type="entry name" value="p450"/>
    <property type="match status" value="1"/>
</dbReference>